<evidence type="ECO:0000313" key="1">
    <source>
        <dbReference type="EMBL" id="GBM84720.1"/>
    </source>
</evidence>
<proteinExistence type="predicted"/>
<protein>
    <submittedName>
        <fullName evidence="1">Uncharacterized protein</fullName>
    </submittedName>
</protein>
<gene>
    <name evidence="1" type="ORF">AVEN_138807_1</name>
</gene>
<dbReference type="Proteomes" id="UP000499080">
    <property type="component" value="Unassembled WGS sequence"/>
</dbReference>
<reference evidence="1 2" key="1">
    <citation type="journal article" date="2019" name="Sci. Rep.">
        <title>Orb-weaving spider Araneus ventricosus genome elucidates the spidroin gene catalogue.</title>
        <authorList>
            <person name="Kono N."/>
            <person name="Nakamura H."/>
            <person name="Ohtoshi R."/>
            <person name="Moran D.A.P."/>
            <person name="Shinohara A."/>
            <person name="Yoshida Y."/>
            <person name="Fujiwara M."/>
            <person name="Mori M."/>
            <person name="Tomita M."/>
            <person name="Arakawa K."/>
        </authorList>
    </citation>
    <scope>NUCLEOTIDE SEQUENCE [LARGE SCALE GENOMIC DNA]</scope>
</reference>
<keyword evidence="2" id="KW-1185">Reference proteome</keyword>
<evidence type="ECO:0000313" key="2">
    <source>
        <dbReference type="Proteomes" id="UP000499080"/>
    </source>
</evidence>
<accession>A0A4Y2J475</accession>
<organism evidence="1 2">
    <name type="scientific">Araneus ventricosus</name>
    <name type="common">Orbweaver spider</name>
    <name type="synonym">Epeira ventricosa</name>
    <dbReference type="NCBI Taxonomy" id="182803"/>
    <lineage>
        <taxon>Eukaryota</taxon>
        <taxon>Metazoa</taxon>
        <taxon>Ecdysozoa</taxon>
        <taxon>Arthropoda</taxon>
        <taxon>Chelicerata</taxon>
        <taxon>Arachnida</taxon>
        <taxon>Araneae</taxon>
        <taxon>Araneomorphae</taxon>
        <taxon>Entelegynae</taxon>
        <taxon>Araneoidea</taxon>
        <taxon>Araneidae</taxon>
        <taxon>Araneus</taxon>
    </lineage>
</organism>
<dbReference type="EMBL" id="BGPR01003181">
    <property type="protein sequence ID" value="GBM84720.1"/>
    <property type="molecule type" value="Genomic_DNA"/>
</dbReference>
<dbReference type="AlphaFoldDB" id="A0A4Y2J475"/>
<sequence length="269" mass="31644">MSLEEAENNLEVPLRFGLISILKVKDLRALRQNRFSDDDEEYRLETLRSDLYKFRAIEDLFFYLELNWSYSSTYDCELYKVGVKGSKTWSLKLKYAFIITDVEAFSVKGNGKLKFLPPLPSRDLGLDEEEVQLYCAISATRVQRCPLREGEDLPLKGQSLVEFETLPSLQHLDYSKNEAVSRFVQSGKIPHFTLDLAIQLFNESDEHKCDALKFLSERYLIANVTSQNYQKLENVLPKYLLYRLRSELSWRKRHRSKNRDFTMRSFCLF</sequence>
<comment type="caution">
    <text evidence="1">The sequence shown here is derived from an EMBL/GenBank/DDBJ whole genome shotgun (WGS) entry which is preliminary data.</text>
</comment>
<name>A0A4Y2J475_ARAVE</name>